<sequence>MRLTVNEIMKAVNGKNPNKVSEELAITSVEFDTRKISLNSLYVPLKGNRDGHDFIPQALENGASLVLSDHELGEKTPYVLVEDTLKALQDLARFYLKKENPKVCGITGSNGKTTTKDMTSAVLSTAYKTYKTQGNYNNEIGLPYTILSMPENTEMLVLEMGMDRKGDIELLSTIAEPEIAAITMIGESHIEYLGSRAGIAAGKMEIVSGLNKKGILVVPEAEPLLKPLLEEVTQEVQMFGLNTKGDLTASIVEETREKTTFQVKLEETLETFTIPVLGEYNVTNALIALLIGKHFEVPVEKMKQGLAHFDLTKNRTEWLKTKDGIDILSDVYNANPTAMKLVLDSFSKIETKGKKVVVLGDMLELGKESKAMHSSVSEHLDPEKIAEVFLYGSEISTLSDVLKEKFDTANIHLFGKEEKEDLKKAVNQSLHPQDTVFLKASNGMGLKEVVDYLLNNH</sequence>
<evidence type="ECO:0000256" key="10">
    <source>
        <dbReference type="HAMAP-Rule" id="MF_02019"/>
    </source>
</evidence>
<accession>A0A6G8AS39</accession>
<evidence type="ECO:0000256" key="1">
    <source>
        <dbReference type="ARBA" id="ARBA00022490"/>
    </source>
</evidence>
<dbReference type="Gene3D" id="3.40.1390.10">
    <property type="entry name" value="MurE/MurF, N-terminal domain"/>
    <property type="match status" value="1"/>
</dbReference>
<dbReference type="InterPro" id="IPR051046">
    <property type="entry name" value="MurCDEF_CellWall_CoF430Synth"/>
</dbReference>
<evidence type="ECO:0000313" key="15">
    <source>
        <dbReference type="EMBL" id="QIL47816.1"/>
    </source>
</evidence>
<dbReference type="Pfam" id="PF02875">
    <property type="entry name" value="Mur_ligase_C"/>
    <property type="match status" value="1"/>
</dbReference>
<reference evidence="15 16" key="1">
    <citation type="submission" date="2020-03" db="EMBL/GenBank/DDBJ databases">
        <title>Vagococcus sp. nov., isolated from beetles.</title>
        <authorList>
            <person name="Hyun D.-W."/>
            <person name="Bae J.-W."/>
        </authorList>
    </citation>
    <scope>NUCLEOTIDE SEQUENCE [LARGE SCALE GENOMIC DNA]</scope>
    <source>
        <strain evidence="15 16">HDW17B</strain>
    </source>
</reference>
<dbReference type="EMBL" id="CP049887">
    <property type="protein sequence ID" value="QIL47816.1"/>
    <property type="molecule type" value="Genomic_DNA"/>
</dbReference>
<evidence type="ECO:0000259" key="14">
    <source>
        <dbReference type="Pfam" id="PF08245"/>
    </source>
</evidence>
<dbReference type="Pfam" id="PF01225">
    <property type="entry name" value="Mur_ligase"/>
    <property type="match status" value="1"/>
</dbReference>
<dbReference type="EC" id="6.3.2.10" evidence="10 11"/>
<dbReference type="SUPFAM" id="SSF53244">
    <property type="entry name" value="MurD-like peptide ligases, peptide-binding domain"/>
    <property type="match status" value="1"/>
</dbReference>
<evidence type="ECO:0000259" key="12">
    <source>
        <dbReference type="Pfam" id="PF01225"/>
    </source>
</evidence>
<dbReference type="InterPro" id="IPR035911">
    <property type="entry name" value="MurE/MurF_N"/>
</dbReference>
<dbReference type="PANTHER" id="PTHR43024">
    <property type="entry name" value="UDP-N-ACETYLMURAMOYL-TRIPEPTIDE--D-ALANYL-D-ALANINE LIGASE"/>
    <property type="match status" value="1"/>
</dbReference>
<keyword evidence="9 10" id="KW-0961">Cell wall biogenesis/degradation</keyword>
<feature type="domain" description="Mur ligase central" evidence="14">
    <location>
        <begin position="106"/>
        <end position="291"/>
    </location>
</feature>
<dbReference type="HAMAP" id="MF_02019">
    <property type="entry name" value="MurF"/>
    <property type="match status" value="1"/>
</dbReference>
<dbReference type="GO" id="GO:0005737">
    <property type="term" value="C:cytoplasm"/>
    <property type="evidence" value="ECO:0007669"/>
    <property type="project" value="UniProtKB-SubCell"/>
</dbReference>
<gene>
    <name evidence="10" type="primary">murF</name>
    <name evidence="15" type="ORF">G7082_04290</name>
</gene>
<feature type="domain" description="Mur ligase N-terminal catalytic" evidence="12">
    <location>
        <begin position="26"/>
        <end position="94"/>
    </location>
</feature>
<dbReference type="InterPro" id="IPR005863">
    <property type="entry name" value="UDP-N-AcMur_synth"/>
</dbReference>
<comment type="catalytic activity">
    <reaction evidence="10">
        <text>UDP-N-acetyl-alpha-D-muramoyl-L-alanyl-gamma-D-glutamyl-L-lysine + D-alanyl-D-alanine + ATP = UDP-N-acetyl-alpha-D-muramoyl-L-alanyl-gamma-D-glutamyl-L-lysyl-D-alanyl-D-alanine + ADP + phosphate + H(+)</text>
        <dbReference type="Rhea" id="RHEA:16085"/>
        <dbReference type="ChEBI" id="CHEBI:15378"/>
        <dbReference type="ChEBI" id="CHEBI:30616"/>
        <dbReference type="ChEBI" id="CHEBI:43474"/>
        <dbReference type="ChEBI" id="CHEBI:57822"/>
        <dbReference type="ChEBI" id="CHEBI:70758"/>
        <dbReference type="ChEBI" id="CHEBI:83903"/>
        <dbReference type="ChEBI" id="CHEBI:456216"/>
        <dbReference type="EC" id="6.3.2.10"/>
    </reaction>
</comment>
<feature type="domain" description="Mur ligase C-terminal" evidence="13">
    <location>
        <begin position="315"/>
        <end position="441"/>
    </location>
</feature>
<keyword evidence="4 10" id="KW-0547">Nucleotide-binding</keyword>
<dbReference type="InterPro" id="IPR000713">
    <property type="entry name" value="Mur_ligase_N"/>
</dbReference>
<dbReference type="Proteomes" id="UP000501747">
    <property type="component" value="Chromosome"/>
</dbReference>
<dbReference type="GO" id="GO:0008360">
    <property type="term" value="P:regulation of cell shape"/>
    <property type="evidence" value="ECO:0007669"/>
    <property type="project" value="UniProtKB-KW"/>
</dbReference>
<evidence type="ECO:0000256" key="8">
    <source>
        <dbReference type="ARBA" id="ARBA00023306"/>
    </source>
</evidence>
<dbReference type="GO" id="GO:0009252">
    <property type="term" value="P:peptidoglycan biosynthetic process"/>
    <property type="evidence" value="ECO:0007669"/>
    <property type="project" value="UniProtKB-UniRule"/>
</dbReference>
<comment type="subcellular location">
    <subcellularLocation>
        <location evidence="10 11">Cytoplasm</location>
    </subcellularLocation>
</comment>
<comment type="similarity">
    <text evidence="10">Belongs to the MurCDEF family. MurF subfamily.</text>
</comment>
<evidence type="ECO:0000313" key="16">
    <source>
        <dbReference type="Proteomes" id="UP000501747"/>
    </source>
</evidence>
<keyword evidence="3 10" id="KW-0132">Cell division</keyword>
<dbReference type="GO" id="GO:0051301">
    <property type="term" value="P:cell division"/>
    <property type="evidence" value="ECO:0007669"/>
    <property type="project" value="UniProtKB-KW"/>
</dbReference>
<organism evidence="15 16">
    <name type="scientific">Vagococcus hydrophili</name>
    <dbReference type="NCBI Taxonomy" id="2714947"/>
    <lineage>
        <taxon>Bacteria</taxon>
        <taxon>Bacillati</taxon>
        <taxon>Bacillota</taxon>
        <taxon>Bacilli</taxon>
        <taxon>Lactobacillales</taxon>
        <taxon>Enterococcaceae</taxon>
        <taxon>Vagococcus</taxon>
    </lineage>
</organism>
<dbReference type="InterPro" id="IPR004101">
    <property type="entry name" value="Mur_ligase_C"/>
</dbReference>
<evidence type="ECO:0000256" key="4">
    <source>
        <dbReference type="ARBA" id="ARBA00022741"/>
    </source>
</evidence>
<evidence type="ECO:0000256" key="5">
    <source>
        <dbReference type="ARBA" id="ARBA00022840"/>
    </source>
</evidence>
<keyword evidence="16" id="KW-1185">Reference proteome</keyword>
<comment type="catalytic activity">
    <reaction evidence="11">
        <text>D-alanyl-D-alanine + UDP-N-acetyl-alpha-D-muramoyl-L-alanyl-gamma-D-glutamyl-meso-2,6-diaminopimelate + ATP = UDP-N-acetyl-alpha-D-muramoyl-L-alanyl-gamma-D-glutamyl-meso-2,6-diaminopimeloyl-D-alanyl-D-alanine + ADP + phosphate + H(+)</text>
        <dbReference type="Rhea" id="RHEA:28374"/>
        <dbReference type="ChEBI" id="CHEBI:15378"/>
        <dbReference type="ChEBI" id="CHEBI:30616"/>
        <dbReference type="ChEBI" id="CHEBI:43474"/>
        <dbReference type="ChEBI" id="CHEBI:57822"/>
        <dbReference type="ChEBI" id="CHEBI:61386"/>
        <dbReference type="ChEBI" id="CHEBI:83905"/>
        <dbReference type="ChEBI" id="CHEBI:456216"/>
        <dbReference type="EC" id="6.3.2.10"/>
    </reaction>
</comment>
<dbReference type="InterPro" id="IPR013221">
    <property type="entry name" value="Mur_ligase_cen"/>
</dbReference>
<evidence type="ECO:0000256" key="3">
    <source>
        <dbReference type="ARBA" id="ARBA00022618"/>
    </source>
</evidence>
<protein>
    <recommendedName>
        <fullName evidence="10 11">UDP-N-acetylmuramoyl-tripeptide--D-alanyl-D-alanine ligase</fullName>
        <ecNumber evidence="10 11">6.3.2.10</ecNumber>
    </recommendedName>
    <alternativeName>
        <fullName evidence="10">D-alanyl-D-alanine-adding enzyme</fullName>
    </alternativeName>
</protein>
<evidence type="ECO:0000256" key="6">
    <source>
        <dbReference type="ARBA" id="ARBA00022960"/>
    </source>
</evidence>
<dbReference type="GO" id="GO:0005524">
    <property type="term" value="F:ATP binding"/>
    <property type="evidence" value="ECO:0007669"/>
    <property type="project" value="UniProtKB-UniRule"/>
</dbReference>
<dbReference type="PANTHER" id="PTHR43024:SF1">
    <property type="entry name" value="UDP-N-ACETYLMURAMOYL-TRIPEPTIDE--D-ALANYL-D-ALANINE LIGASE"/>
    <property type="match status" value="1"/>
</dbReference>
<evidence type="ECO:0000256" key="7">
    <source>
        <dbReference type="ARBA" id="ARBA00022984"/>
    </source>
</evidence>
<dbReference type="Gene3D" id="3.90.190.20">
    <property type="entry name" value="Mur ligase, C-terminal domain"/>
    <property type="match status" value="1"/>
</dbReference>
<dbReference type="RefSeq" id="WP_166033987.1">
    <property type="nucleotide sequence ID" value="NZ_CP049887.1"/>
</dbReference>
<dbReference type="KEGG" id="vhy:G7082_04290"/>
<evidence type="ECO:0000256" key="9">
    <source>
        <dbReference type="ARBA" id="ARBA00023316"/>
    </source>
</evidence>
<dbReference type="SUPFAM" id="SSF53623">
    <property type="entry name" value="MurD-like peptide ligases, catalytic domain"/>
    <property type="match status" value="1"/>
</dbReference>
<dbReference type="Gene3D" id="3.40.1190.10">
    <property type="entry name" value="Mur-like, catalytic domain"/>
    <property type="match status" value="1"/>
</dbReference>
<dbReference type="GO" id="GO:0047480">
    <property type="term" value="F:UDP-N-acetylmuramoyl-tripeptide-D-alanyl-D-alanine ligase activity"/>
    <property type="evidence" value="ECO:0007669"/>
    <property type="project" value="UniProtKB-UniRule"/>
</dbReference>
<keyword evidence="8 10" id="KW-0131">Cell cycle</keyword>
<keyword evidence="7 10" id="KW-0573">Peptidoglycan synthesis</keyword>
<dbReference type="UniPathway" id="UPA00219"/>
<evidence type="ECO:0000259" key="13">
    <source>
        <dbReference type="Pfam" id="PF02875"/>
    </source>
</evidence>
<name>A0A6G8AS39_9ENTE</name>
<dbReference type="SUPFAM" id="SSF63418">
    <property type="entry name" value="MurE/MurF N-terminal domain"/>
    <property type="match status" value="1"/>
</dbReference>
<evidence type="ECO:0000256" key="2">
    <source>
        <dbReference type="ARBA" id="ARBA00022598"/>
    </source>
</evidence>
<proteinExistence type="inferred from homology"/>
<keyword evidence="5 10" id="KW-0067">ATP-binding</keyword>
<dbReference type="InterPro" id="IPR036565">
    <property type="entry name" value="Mur-like_cat_sf"/>
</dbReference>
<dbReference type="AlphaFoldDB" id="A0A6G8AS39"/>
<evidence type="ECO:0000256" key="11">
    <source>
        <dbReference type="RuleBase" id="RU004136"/>
    </source>
</evidence>
<dbReference type="Pfam" id="PF08245">
    <property type="entry name" value="Mur_ligase_M"/>
    <property type="match status" value="1"/>
</dbReference>
<dbReference type="NCBIfam" id="TIGR01143">
    <property type="entry name" value="murF"/>
    <property type="match status" value="1"/>
</dbReference>
<feature type="binding site" evidence="10">
    <location>
        <begin position="108"/>
        <end position="114"/>
    </location>
    <ligand>
        <name>ATP</name>
        <dbReference type="ChEBI" id="CHEBI:30616"/>
    </ligand>
</feature>
<keyword evidence="2 10" id="KW-0436">Ligase</keyword>
<dbReference type="InterPro" id="IPR036615">
    <property type="entry name" value="Mur_ligase_C_dom_sf"/>
</dbReference>
<keyword evidence="1 10" id="KW-0963">Cytoplasm</keyword>
<comment type="pathway">
    <text evidence="10 11">Cell wall biogenesis; peptidoglycan biosynthesis.</text>
</comment>
<comment type="function">
    <text evidence="10 11">Involved in cell wall formation. Catalyzes the final step in the synthesis of UDP-N-acetylmuramoyl-pentapeptide, the precursor of murein.</text>
</comment>
<keyword evidence="6 10" id="KW-0133">Cell shape</keyword>
<dbReference type="GO" id="GO:0071555">
    <property type="term" value="P:cell wall organization"/>
    <property type="evidence" value="ECO:0007669"/>
    <property type="project" value="UniProtKB-KW"/>
</dbReference>